<evidence type="ECO:0000313" key="2">
    <source>
        <dbReference type="Proteomes" id="UP000588158"/>
    </source>
</evidence>
<keyword evidence="2" id="KW-1185">Reference proteome</keyword>
<gene>
    <name evidence="1" type="ORF">HNR70_001730</name>
</gene>
<accession>A0A841AD96</accession>
<dbReference type="RefSeq" id="WP_184325310.1">
    <property type="nucleotide sequence ID" value="NZ_JACHLZ010000001.1"/>
</dbReference>
<evidence type="ECO:0008006" key="3">
    <source>
        <dbReference type="Google" id="ProtNLM"/>
    </source>
</evidence>
<sequence>MSSADHTPAQDTDLELFIARASKVWDEAVILDWLEGRNAFLGGTTPLDMIRRGRTAAVLAAITGDEAGVYS</sequence>
<proteinExistence type="predicted"/>
<dbReference type="AlphaFoldDB" id="A0A841AD96"/>
<name>A0A841AD96_9MICO</name>
<comment type="caution">
    <text evidence="1">The sequence shown here is derived from an EMBL/GenBank/DDBJ whole genome shotgun (WGS) entry which is preliminary data.</text>
</comment>
<dbReference type="Proteomes" id="UP000588158">
    <property type="component" value="Unassembled WGS sequence"/>
</dbReference>
<evidence type="ECO:0000313" key="1">
    <source>
        <dbReference type="EMBL" id="MBB5831917.1"/>
    </source>
</evidence>
<reference evidence="1 2" key="1">
    <citation type="submission" date="2020-08" db="EMBL/GenBank/DDBJ databases">
        <title>Sequencing the genomes of 1000 actinobacteria strains.</title>
        <authorList>
            <person name="Klenk H.-P."/>
        </authorList>
    </citation>
    <scope>NUCLEOTIDE SEQUENCE [LARGE SCALE GENOMIC DNA]</scope>
    <source>
        <strain evidence="1 2">DSM 28796</strain>
    </source>
</reference>
<organism evidence="1 2">
    <name type="scientific">Brachybacterium aquaticum</name>
    <dbReference type="NCBI Taxonomy" id="1432564"/>
    <lineage>
        <taxon>Bacteria</taxon>
        <taxon>Bacillati</taxon>
        <taxon>Actinomycetota</taxon>
        <taxon>Actinomycetes</taxon>
        <taxon>Micrococcales</taxon>
        <taxon>Dermabacteraceae</taxon>
        <taxon>Brachybacterium</taxon>
    </lineage>
</organism>
<protein>
    <recommendedName>
        <fullName evidence="3">Antitoxin Xre/MbcA/ParS-like toxin-binding domain-containing protein</fullName>
    </recommendedName>
</protein>
<dbReference type="EMBL" id="JACHLZ010000001">
    <property type="protein sequence ID" value="MBB5831917.1"/>
    <property type="molecule type" value="Genomic_DNA"/>
</dbReference>